<dbReference type="EMBL" id="JASBWR010000140">
    <property type="protein sequence ID" value="KAJ9092000.1"/>
    <property type="molecule type" value="Genomic_DNA"/>
</dbReference>
<proteinExistence type="predicted"/>
<reference evidence="1" key="1">
    <citation type="submission" date="2023-04" db="EMBL/GenBank/DDBJ databases">
        <title>Draft Genome sequencing of Naganishia species isolated from polar environments using Oxford Nanopore Technology.</title>
        <authorList>
            <person name="Leo P."/>
            <person name="Venkateswaran K."/>
        </authorList>
    </citation>
    <scope>NUCLEOTIDE SEQUENCE</scope>
    <source>
        <strain evidence="1">MNA-CCFEE 5261</strain>
    </source>
</reference>
<evidence type="ECO:0000313" key="2">
    <source>
        <dbReference type="Proteomes" id="UP001241377"/>
    </source>
</evidence>
<evidence type="ECO:0000313" key="1">
    <source>
        <dbReference type="EMBL" id="KAJ9092000.1"/>
    </source>
</evidence>
<comment type="caution">
    <text evidence="1">The sequence shown here is derived from an EMBL/GenBank/DDBJ whole genome shotgun (WGS) entry which is preliminary data.</text>
</comment>
<name>A0ACC2UYP1_9TREE</name>
<organism evidence="1 2">
    <name type="scientific">Naganishia cerealis</name>
    <dbReference type="NCBI Taxonomy" id="610337"/>
    <lineage>
        <taxon>Eukaryota</taxon>
        <taxon>Fungi</taxon>
        <taxon>Dikarya</taxon>
        <taxon>Basidiomycota</taxon>
        <taxon>Agaricomycotina</taxon>
        <taxon>Tremellomycetes</taxon>
        <taxon>Filobasidiales</taxon>
        <taxon>Filobasidiaceae</taxon>
        <taxon>Naganishia</taxon>
    </lineage>
</organism>
<dbReference type="Proteomes" id="UP001241377">
    <property type="component" value="Unassembled WGS sequence"/>
</dbReference>
<accession>A0ACC2UYP1</accession>
<sequence>MWCSRVAILIVSYASLYAFASPFPQVLPPFEGITLPPAESTTTYTEPRFTVQTSTPTDDATYPAPTSICTGEYDPGYPTACEPDGIVTIQTSRPDGKPTTYPVITSICTGEYDPGYPTACEPDGTMTIQTSMLASPFYKGISTAEPATETSTSSALDAYPTGDTQDDDEHDIEWCDGDATSNPPRYGAPSTSFIASATSPSADYHVISATSSGYLIISPPTPKPTITRIYPVRSLIGQCLQADDEEPTDGTRVVISACDYSISQQDWEVVPAQWYPPGDSAYIKLAGTNYCLDASFPVASGTPMKIWTCLDGLVQQVNALTSKTERLIAEQLFKLGNVFRATRTTKNSVAWFALGNGSSSTKSEGSVEIVIAQS</sequence>
<keyword evidence="2" id="KW-1185">Reference proteome</keyword>
<gene>
    <name evidence="1" type="ORF">QFC19_008868</name>
</gene>
<protein>
    <submittedName>
        <fullName evidence="1">Uncharacterized protein</fullName>
    </submittedName>
</protein>